<gene>
    <name evidence="1" type="ORF">CAL65_07885</name>
</gene>
<keyword evidence="2" id="KW-1185">Reference proteome</keyword>
<dbReference type="OrthoDB" id="3174978at2"/>
<dbReference type="Pfam" id="PF07295">
    <property type="entry name" value="DUF1451"/>
    <property type="match status" value="1"/>
</dbReference>
<evidence type="ECO:0008006" key="3">
    <source>
        <dbReference type="Google" id="ProtNLM"/>
    </source>
</evidence>
<accession>A0A3E0WYG3</accession>
<comment type="caution">
    <text evidence="1">The sequence shown here is derived from an EMBL/GenBank/DDBJ whole genome shotgun (WGS) entry which is preliminary data.</text>
</comment>
<sequence length="174" mass="20163">MSNDRDEEKRRRVYAYERMLERLNELMRSSEPQGLKEALDGVKKRAVELGELTREEAENISDFVRRDIQDAAQYVASSDKDYRTWLQMDLQLIENWIWDRFTSVADQTKVELLQFQEAANMPEEYHTGEIAGPGSLSCLNCGKEIHFSQTGHIPPCPSCHHSRFIRTARKAPDS</sequence>
<protein>
    <recommendedName>
        <fullName evidence="3">Zinc ribbon-containing protein</fullName>
    </recommendedName>
</protein>
<dbReference type="EMBL" id="NFZW01000006">
    <property type="protein sequence ID" value="RFA37848.1"/>
    <property type="molecule type" value="Genomic_DNA"/>
</dbReference>
<name>A0A3E0WYG3_9GAMM</name>
<evidence type="ECO:0000313" key="2">
    <source>
        <dbReference type="Proteomes" id="UP000256763"/>
    </source>
</evidence>
<evidence type="ECO:0000313" key="1">
    <source>
        <dbReference type="EMBL" id="RFA37848.1"/>
    </source>
</evidence>
<reference evidence="2" key="1">
    <citation type="submission" date="2017-05" db="EMBL/GenBank/DDBJ databases">
        <authorList>
            <person name="Sharma S."/>
            <person name="Sidhu C."/>
            <person name="Pinnaka A.K."/>
        </authorList>
    </citation>
    <scope>NUCLEOTIDE SEQUENCE [LARGE SCALE GENOMIC DNA]</scope>
    <source>
        <strain evidence="2">AK93</strain>
    </source>
</reference>
<dbReference type="Proteomes" id="UP000256763">
    <property type="component" value="Unassembled WGS sequence"/>
</dbReference>
<dbReference type="RefSeq" id="WP_116301555.1">
    <property type="nucleotide sequence ID" value="NZ_NFZV01000005.1"/>
</dbReference>
<organism evidence="1 2">
    <name type="scientific">Alkalilimnicola ehrlichii</name>
    <dbReference type="NCBI Taxonomy" id="351052"/>
    <lineage>
        <taxon>Bacteria</taxon>
        <taxon>Pseudomonadati</taxon>
        <taxon>Pseudomonadota</taxon>
        <taxon>Gammaproteobacteria</taxon>
        <taxon>Chromatiales</taxon>
        <taxon>Ectothiorhodospiraceae</taxon>
        <taxon>Alkalilimnicola</taxon>
    </lineage>
</organism>
<dbReference type="InterPro" id="IPR009912">
    <property type="entry name" value="DUF1451"/>
</dbReference>
<dbReference type="AlphaFoldDB" id="A0A3E0WYG3"/>
<proteinExistence type="predicted"/>